<dbReference type="Gene3D" id="1.10.3210.10">
    <property type="entry name" value="Hypothetical protein af1432"/>
    <property type="match status" value="1"/>
</dbReference>
<protein>
    <recommendedName>
        <fullName evidence="3">HD/PDEase domain-containing protein</fullName>
    </recommendedName>
</protein>
<name>A0A1F6G7W0_9BACT</name>
<proteinExistence type="predicted"/>
<reference evidence="1 2" key="1">
    <citation type="journal article" date="2016" name="Nat. Commun.">
        <title>Thousands of microbial genomes shed light on interconnected biogeochemical processes in an aquifer system.</title>
        <authorList>
            <person name="Anantharaman K."/>
            <person name="Brown C.T."/>
            <person name="Hug L.A."/>
            <person name="Sharon I."/>
            <person name="Castelle C.J."/>
            <person name="Probst A.J."/>
            <person name="Thomas B.C."/>
            <person name="Singh A."/>
            <person name="Wilkins M.J."/>
            <person name="Karaoz U."/>
            <person name="Brodie E.L."/>
            <person name="Williams K.H."/>
            <person name="Hubbard S.S."/>
            <person name="Banfield J.F."/>
        </authorList>
    </citation>
    <scope>NUCLEOTIDE SEQUENCE [LARGE SCALE GENOMIC DNA]</scope>
</reference>
<dbReference type="AlphaFoldDB" id="A0A1F6G7W0"/>
<comment type="caution">
    <text evidence="1">The sequence shown here is derived from an EMBL/GenBank/DDBJ whole genome shotgun (WGS) entry which is preliminary data.</text>
</comment>
<organism evidence="1 2">
    <name type="scientific">Candidatus Kaiserbacteria bacterium RIFOXYD1_FULL_47_14</name>
    <dbReference type="NCBI Taxonomy" id="1798533"/>
    <lineage>
        <taxon>Bacteria</taxon>
        <taxon>Candidatus Kaiseribacteriota</taxon>
    </lineage>
</organism>
<dbReference type="SUPFAM" id="SSF109604">
    <property type="entry name" value="HD-domain/PDEase-like"/>
    <property type="match status" value="1"/>
</dbReference>
<evidence type="ECO:0000313" key="2">
    <source>
        <dbReference type="Proteomes" id="UP000176867"/>
    </source>
</evidence>
<dbReference type="GO" id="GO:0008832">
    <property type="term" value="F:dGTPase activity"/>
    <property type="evidence" value="ECO:0007669"/>
    <property type="project" value="TreeGrafter"/>
</dbReference>
<dbReference type="InterPro" id="IPR050135">
    <property type="entry name" value="dGTPase-like"/>
</dbReference>
<dbReference type="Proteomes" id="UP000176867">
    <property type="component" value="Unassembled WGS sequence"/>
</dbReference>
<gene>
    <name evidence="1" type="ORF">A2609_00180</name>
</gene>
<accession>A0A1F6G7W0</accession>
<evidence type="ECO:0008006" key="3">
    <source>
        <dbReference type="Google" id="ProtNLM"/>
    </source>
</evidence>
<dbReference type="GO" id="GO:0006203">
    <property type="term" value="P:dGTP catabolic process"/>
    <property type="evidence" value="ECO:0007669"/>
    <property type="project" value="TreeGrafter"/>
</dbReference>
<dbReference type="PANTHER" id="PTHR11373">
    <property type="entry name" value="DEOXYNUCLEOSIDE TRIPHOSPHATE TRIPHOSPHOHYDROLASE"/>
    <property type="match status" value="1"/>
</dbReference>
<dbReference type="STRING" id="1798533.A2609_00180"/>
<evidence type="ECO:0000313" key="1">
    <source>
        <dbReference type="EMBL" id="OGG94182.1"/>
    </source>
</evidence>
<dbReference type="PANTHER" id="PTHR11373:SF41">
    <property type="entry name" value="METAL-DEPENDENT PHOSPHOHYDROLASE"/>
    <property type="match status" value="1"/>
</dbReference>
<dbReference type="EMBL" id="MFMU01000002">
    <property type="protein sequence ID" value="OGG94182.1"/>
    <property type="molecule type" value="Genomic_DNA"/>
</dbReference>
<sequence length="325" mass="37849">MKYTDRVYGNFEITEPVILELINSPTLQRLKEIDQAGYFEPHFPGTAHSRFEHSIGDYLLLKNYGAPIEEQIAGLIHDVSHSAFSHCIDYVLDAGSEKEHNHQDNVFDDYVRKSEIPEILKKYNLDLDYILDDKNFPLKENDLPDLCSDRIDYSLRTATIFKEIKNGKFFIDNLTAKDGKWIFKDFESAKKYAELFLKLNTNYYAGIQSAVMFRTVGDCLRYALSKKYISETDLYTTDKIVLSKIEQHINNDSKLKLLFERMNNKIGFKNDPINYDGKVFCKSRVVDPLCLHNGEIKKVSEIEPSWSDIITQESKPKEYFLKFNR</sequence>